<gene>
    <name evidence="1" type="ORF">MLD38_013792</name>
</gene>
<evidence type="ECO:0000313" key="2">
    <source>
        <dbReference type="Proteomes" id="UP001057402"/>
    </source>
</evidence>
<dbReference type="Proteomes" id="UP001057402">
    <property type="component" value="Chromosome 4"/>
</dbReference>
<protein>
    <submittedName>
        <fullName evidence="1">Uncharacterized protein</fullName>
    </submittedName>
</protein>
<sequence length="1963" mass="215028">MFPWNIAKSAEAMFSRWAVKRVCKFVLKKKLGQFILGDIDLEQLDVQLREGTILLSDLAINVDYLNQKFGATSSLFIKEGSIGSLLVKMPRKGKGCEVEVDEFELVLAPRVGAISSDCSASCSSGQENRPDAGEDQRKLNGEMKENSVAPSSGDVHEGVKTIAKMVKWLLTSFSVTIKKIIIAFDPHIGESCGMSADHRTMIFRVSEIACGTFVSEDVHLQGDTDVSNVLGISCLTNYVTFQEAVLELLHTNDIDRQTAHARASGRETEEASSVLSPESATVPVVVGKRGGFSGNIRLNIPWKNGSLDIRKVDADVSVDPIELRFQPSTIKWILSAWKAINSWNKDRKASMQSKFPDAHSSSSCRSPSPTNGPCSDDGFPFDNGFPTCLSLEDQAVASEEVQLPNLISDWVPFSASVADHNLAESLDQFFECFDELRNSQFAVGGSGMLNWTCSVFSAITAASSLASGSMHISSKQKLVETNVRAVVASASVIFSFHDEDAWNFGDPGVGMEKSTFESHFVGAECEGVLFTVKMSPQELKFEGTVRAMEVNEFLSQGVSNIAGGDRRYNAEFSCSSNQTQRLQEEVLGILPQSTCYIEALGKSISGNPAAKIRPAVDAEINRIALLKTLSHTCFRYACEFCSSDGSLRGPASCSVMLPPFVFWANFRLITKLLHFLKEFESFLNEDGVGNIYSENLRQKSDENVKWDARPCGTTSRERLRGFISVPRARIVLCFPLDDVNEATSYTYWNQFIALDIYSPFFSMEKGKVNESETGIFPLVDSLRRFSAMMTTSLHFNVGSLDFFLVTSAYNRGIATADTQEQRFSARRVGSVSSSISSSVISMIWQEGPVTGPWIAERAKSAVASDESGKKKDSTGEGYEFISAKTVKDNEGFRSEVYQEVILSSSFLLHICLPLVAVKLGSCEYREFNSLLNQVAESFSTAGSATHNSRRKPSASQSSIFLECDTVEICIHPDKTDDIKSSLQRELPGAWFSLKLNVKKLDVLSTSDIGGINGSRFLWLCFGEGKLSGSVTAVQDKDFILVSCCNSAMQRGDGGGSNALSTGSAGTDIIFFWEPEVICSSLAITVRGGTVIAVGGRLDWVDAISSFFRLESSGDDAPTCSSTLEKDERQPSQSSFCLHLVDVGLSYEPFVGDTSLSGPFDVSGAFPAQLVACMIAVSSFKLSNSTTGDMHDIENNIRMQDVGLLLCSASKLTDPGGSYSMQHLLKAGYVKIARESLAEVKVRTHCVDGALWELEWSNSQIDMETCHDTNSALIQLAAQLQLLFAPDIEESLVHLQTRWANLQKEKECSSIDIDRRNTCEDISLSASPLHVSSPDAKNNLLTVGLMEEISDDAFFLQTNEDCCYKDSTDPQVSIRPDNLVGETRDYDAEGLGILSHDLSFSKTVSLVGLDSNSTSLLQKAYLPQFIEGYFLSDLRPLSELRDVPVGSFGSRNLENSRGSSGWYQDTAPKILENHISEAIIVSSVKGKQFPELVGNIKEPVGRVVMKNLNIKWRMYGGSDWDLFKSSSVQSKKIVGRDKTICLELALCGIDCQYDAFPVGGFFISKVSLSVQDIHLCDNSRDAPLRLVLGYYNSKDHPRESYSKAFKMDLESVRPDPLIPLEEYRLSVAFLPLRLHLHQRQLDFLINFFGKEDLPQEPSPSSNNCSGSSKLLAMEVQNDSADHVAAEALLPYFQKFDVKPILVRVDYIPEHVDLAAIRGGKYVELVNLVPWKGIDLYLKDVHAVGVYGWNSVFETVIGEWLEDISQNQINKVIRGLPTIRSLFAVGNAAAKLVSCPLENYKKEHKVLKGMQRGAIAFLRSISVEAVGLGVHLAAGAHDILLQAEYILSSIPPSAPLSLQSKEKISVRTNQPKDAKQGIKQAYESLSEGLGKSAAALIQTPLKKYQRGAGAGTAIMTAVQAVPTATIAPVSAGASAVHYTLLGMRNSLDPEHKKDSIEKYMGPNQS</sequence>
<proteinExistence type="predicted"/>
<accession>A0ACB9RAV3</accession>
<organism evidence="1 2">
    <name type="scientific">Melastoma candidum</name>
    <dbReference type="NCBI Taxonomy" id="119954"/>
    <lineage>
        <taxon>Eukaryota</taxon>
        <taxon>Viridiplantae</taxon>
        <taxon>Streptophyta</taxon>
        <taxon>Embryophyta</taxon>
        <taxon>Tracheophyta</taxon>
        <taxon>Spermatophyta</taxon>
        <taxon>Magnoliopsida</taxon>
        <taxon>eudicotyledons</taxon>
        <taxon>Gunneridae</taxon>
        <taxon>Pentapetalae</taxon>
        <taxon>rosids</taxon>
        <taxon>malvids</taxon>
        <taxon>Myrtales</taxon>
        <taxon>Melastomataceae</taxon>
        <taxon>Melastomatoideae</taxon>
        <taxon>Melastomateae</taxon>
        <taxon>Melastoma</taxon>
    </lineage>
</organism>
<dbReference type="EMBL" id="CM042883">
    <property type="protein sequence ID" value="KAI4375989.1"/>
    <property type="molecule type" value="Genomic_DNA"/>
</dbReference>
<reference evidence="2" key="1">
    <citation type="journal article" date="2023" name="Front. Plant Sci.">
        <title>Chromosomal-level genome assembly of Melastoma candidum provides insights into trichome evolution.</title>
        <authorList>
            <person name="Zhong Y."/>
            <person name="Wu W."/>
            <person name="Sun C."/>
            <person name="Zou P."/>
            <person name="Liu Y."/>
            <person name="Dai S."/>
            <person name="Zhou R."/>
        </authorList>
    </citation>
    <scope>NUCLEOTIDE SEQUENCE [LARGE SCALE GENOMIC DNA]</scope>
</reference>
<evidence type="ECO:0000313" key="1">
    <source>
        <dbReference type="EMBL" id="KAI4375989.1"/>
    </source>
</evidence>
<comment type="caution">
    <text evidence="1">The sequence shown here is derived from an EMBL/GenBank/DDBJ whole genome shotgun (WGS) entry which is preliminary data.</text>
</comment>
<keyword evidence="2" id="KW-1185">Reference proteome</keyword>
<name>A0ACB9RAV3_9MYRT</name>